<gene>
    <name evidence="2" type="ORF">SNOG_00789</name>
</gene>
<evidence type="ECO:0000313" key="3">
    <source>
        <dbReference type="Proteomes" id="UP000001055"/>
    </source>
</evidence>
<accession>Q0V5C5</accession>
<dbReference type="RefSeq" id="XP_001791464.1">
    <property type="nucleotide sequence ID" value="XM_001791412.1"/>
</dbReference>
<feature type="compositionally biased region" description="Low complexity" evidence="1">
    <location>
        <begin position="95"/>
        <end position="106"/>
    </location>
</feature>
<feature type="region of interest" description="Disordered" evidence="1">
    <location>
        <begin position="95"/>
        <end position="168"/>
    </location>
</feature>
<feature type="compositionally biased region" description="Polar residues" evidence="1">
    <location>
        <begin position="15"/>
        <end position="26"/>
    </location>
</feature>
<name>Q0V5C5_PHANO</name>
<dbReference type="GeneID" id="5968025"/>
<dbReference type="AlphaFoldDB" id="Q0V5C5"/>
<protein>
    <submittedName>
        <fullName evidence="2">Uncharacterized protein</fullName>
    </submittedName>
</protein>
<reference evidence="3" key="1">
    <citation type="journal article" date="2007" name="Plant Cell">
        <title>Dothideomycete-plant interactions illuminated by genome sequencing and EST analysis of the wheat pathogen Stagonospora nodorum.</title>
        <authorList>
            <person name="Hane J.K."/>
            <person name="Lowe R.G."/>
            <person name="Solomon P.S."/>
            <person name="Tan K.C."/>
            <person name="Schoch C.L."/>
            <person name="Spatafora J.W."/>
            <person name="Crous P.W."/>
            <person name="Kodira C."/>
            <person name="Birren B.W."/>
            <person name="Galagan J.E."/>
            <person name="Torriani S.F."/>
            <person name="McDonald B.A."/>
            <person name="Oliver R.P."/>
        </authorList>
    </citation>
    <scope>NUCLEOTIDE SEQUENCE [LARGE SCALE GENOMIC DNA]</scope>
    <source>
        <strain evidence="3">SN15 / ATCC MYA-4574 / FGSC 10173</strain>
    </source>
</reference>
<sequence length="535" mass="58495">MAANAPYFQIRSGRLVTTPSSTNATPSHFVPEDDEYDPSVSDVASPHEHTSASYYERPVRQTSADTPVNTSEENHNLADLLKAATTAAGQAAQAMDAQDAGAATRAAQEEGKRKRNLDSHASAAAETSQTEPAGTTKRRRVDVPTDPQLQATEQGSRASSKSNSVPLSGESLLNEARSTGVHSAAALFRRTSDKTATRKYTRPPMSKLFMSLQLTPENFLQLQAQAKTYMLDTTYPERQNCVGNRGKGDTDMVKLRLFNCVRDFLSDGAGEQFFGENVEKPGEMDAIEAARALGEHNAPGHEERLTWPRDGNKIISLVTPLMRRMVTNERQRMYAIETRKGGAKKKDKDGSVEAVAQQVVQSPNINIFLVFAPHLPSGDELKPSVKLDQTRLSSTHIPQLTTYPWQDFASQVTKLLTKAKTSYPAIRARLAMRQGSSTAKTDTLTDNLQELAAAANAMQGDDTDPLAKEPTHEAALLPRHVIKTVGPTGWEYIADAEQWADLLARRSREVWADGVVNVVVELVDVGVEEVGEDRS</sequence>
<dbReference type="eggNOG" id="ENOG502SNDH">
    <property type="taxonomic scope" value="Eukaryota"/>
</dbReference>
<feature type="compositionally biased region" description="Basic and acidic residues" evidence="1">
    <location>
        <begin position="107"/>
        <end position="118"/>
    </location>
</feature>
<feature type="compositionally biased region" description="Polar residues" evidence="1">
    <location>
        <begin position="60"/>
        <end position="71"/>
    </location>
</feature>
<organism evidence="2 3">
    <name type="scientific">Phaeosphaeria nodorum (strain SN15 / ATCC MYA-4574 / FGSC 10173)</name>
    <name type="common">Glume blotch fungus</name>
    <name type="synonym">Parastagonospora nodorum</name>
    <dbReference type="NCBI Taxonomy" id="321614"/>
    <lineage>
        <taxon>Eukaryota</taxon>
        <taxon>Fungi</taxon>
        <taxon>Dikarya</taxon>
        <taxon>Ascomycota</taxon>
        <taxon>Pezizomycotina</taxon>
        <taxon>Dothideomycetes</taxon>
        <taxon>Pleosporomycetidae</taxon>
        <taxon>Pleosporales</taxon>
        <taxon>Pleosporineae</taxon>
        <taxon>Phaeosphaeriaceae</taxon>
        <taxon>Parastagonospora</taxon>
    </lineage>
</organism>
<evidence type="ECO:0000256" key="1">
    <source>
        <dbReference type="SAM" id="MobiDB-lite"/>
    </source>
</evidence>
<feature type="compositionally biased region" description="Polar residues" evidence="1">
    <location>
        <begin position="147"/>
        <end position="166"/>
    </location>
</feature>
<dbReference type="EMBL" id="CH445325">
    <property type="protein sequence ID" value="EAT92284.2"/>
    <property type="molecule type" value="Genomic_DNA"/>
</dbReference>
<dbReference type="VEuPathDB" id="FungiDB:JI435_007890"/>
<feature type="region of interest" description="Disordered" evidence="1">
    <location>
        <begin position="1"/>
        <end position="73"/>
    </location>
</feature>
<dbReference type="Proteomes" id="UP000001055">
    <property type="component" value="Unassembled WGS sequence"/>
</dbReference>
<dbReference type="InParanoid" id="Q0V5C5"/>
<dbReference type="KEGG" id="pno:SNOG_00789"/>
<evidence type="ECO:0000313" key="2">
    <source>
        <dbReference type="EMBL" id="EAT92284.2"/>
    </source>
</evidence>
<proteinExistence type="predicted"/>
<dbReference type="HOGENOM" id="CLU_438710_0_0_1"/>